<protein>
    <recommendedName>
        <fullName evidence="3">Protein FAR1-RELATED SEQUENCE</fullName>
    </recommendedName>
</protein>
<evidence type="ECO:0000313" key="1">
    <source>
        <dbReference type="EMBL" id="MED6155684.1"/>
    </source>
</evidence>
<reference evidence="1 2" key="1">
    <citation type="journal article" date="2023" name="Plants (Basel)">
        <title>Bridging the Gap: Combining Genomics and Transcriptomics Approaches to Understand Stylosanthes scabra, an Orphan Legume from the Brazilian Caatinga.</title>
        <authorList>
            <person name="Ferreira-Neto J.R.C."/>
            <person name="da Silva M.D."/>
            <person name="Binneck E."/>
            <person name="de Melo N.F."/>
            <person name="da Silva R.H."/>
            <person name="de Melo A.L.T.M."/>
            <person name="Pandolfi V."/>
            <person name="Bustamante F.O."/>
            <person name="Brasileiro-Vidal A.C."/>
            <person name="Benko-Iseppon A.M."/>
        </authorList>
    </citation>
    <scope>NUCLEOTIDE SEQUENCE [LARGE SCALE GENOMIC DNA]</scope>
    <source>
        <tissue evidence="1">Leaves</tissue>
    </source>
</reference>
<comment type="caution">
    <text evidence="1">The sequence shown here is derived from an EMBL/GenBank/DDBJ whole genome shotgun (WGS) entry which is preliminary data.</text>
</comment>
<organism evidence="1 2">
    <name type="scientific">Stylosanthes scabra</name>
    <dbReference type="NCBI Taxonomy" id="79078"/>
    <lineage>
        <taxon>Eukaryota</taxon>
        <taxon>Viridiplantae</taxon>
        <taxon>Streptophyta</taxon>
        <taxon>Embryophyta</taxon>
        <taxon>Tracheophyta</taxon>
        <taxon>Spermatophyta</taxon>
        <taxon>Magnoliopsida</taxon>
        <taxon>eudicotyledons</taxon>
        <taxon>Gunneridae</taxon>
        <taxon>Pentapetalae</taxon>
        <taxon>rosids</taxon>
        <taxon>fabids</taxon>
        <taxon>Fabales</taxon>
        <taxon>Fabaceae</taxon>
        <taxon>Papilionoideae</taxon>
        <taxon>50 kb inversion clade</taxon>
        <taxon>dalbergioids sensu lato</taxon>
        <taxon>Dalbergieae</taxon>
        <taxon>Pterocarpus clade</taxon>
        <taxon>Stylosanthes</taxon>
    </lineage>
</organism>
<gene>
    <name evidence="1" type="ORF">PIB30_007193</name>
</gene>
<dbReference type="EMBL" id="JASCZI010120844">
    <property type="protein sequence ID" value="MED6155684.1"/>
    <property type="molecule type" value="Genomic_DNA"/>
</dbReference>
<name>A0ABU6U4H6_9FABA</name>
<proteinExistence type="predicted"/>
<evidence type="ECO:0000313" key="2">
    <source>
        <dbReference type="Proteomes" id="UP001341840"/>
    </source>
</evidence>
<dbReference type="Proteomes" id="UP001341840">
    <property type="component" value="Unassembled WGS sequence"/>
</dbReference>
<evidence type="ECO:0008006" key="3">
    <source>
        <dbReference type="Google" id="ProtNLM"/>
    </source>
</evidence>
<keyword evidence="2" id="KW-1185">Reference proteome</keyword>
<sequence length="145" mass="16988">MVLSYERIDSIPQCYILERWCKNIKRKHTSIKSSYDEPSLEPRNINYDGMISRSKVHCEAVSGCEVLTAMVYSAYDKLETDMKEYKANSDVQSILRHEDGSVKMINDLQTPTHVRSRGRSKKRLRSTLEKKIAYKKKKRKQSRLI</sequence>
<accession>A0ABU6U4H6</accession>